<name>A0ABR3NE78_9TELE</name>
<proteinExistence type="predicted"/>
<comment type="caution">
    <text evidence="2">The sequence shown here is derived from an EMBL/GenBank/DDBJ whole genome shotgun (WGS) entry which is preliminary data.</text>
</comment>
<feature type="region of interest" description="Disordered" evidence="1">
    <location>
        <begin position="1"/>
        <end position="23"/>
    </location>
</feature>
<evidence type="ECO:0000256" key="1">
    <source>
        <dbReference type="SAM" id="MobiDB-lite"/>
    </source>
</evidence>
<reference evidence="2 3" key="1">
    <citation type="submission" date="2023-09" db="EMBL/GenBank/DDBJ databases">
        <authorList>
            <person name="Wang M."/>
        </authorList>
    </citation>
    <scope>NUCLEOTIDE SEQUENCE [LARGE SCALE GENOMIC DNA]</scope>
    <source>
        <strain evidence="2">GT-2023</strain>
        <tissue evidence="2">Liver</tissue>
    </source>
</reference>
<keyword evidence="3" id="KW-1185">Reference proteome</keyword>
<evidence type="ECO:0000313" key="2">
    <source>
        <dbReference type="EMBL" id="KAL1275239.1"/>
    </source>
</evidence>
<protein>
    <submittedName>
        <fullName evidence="2">Uncharacterized protein</fullName>
    </submittedName>
</protein>
<dbReference type="Proteomes" id="UP001558613">
    <property type="component" value="Unassembled WGS sequence"/>
</dbReference>
<organism evidence="2 3">
    <name type="scientific">Cirrhinus molitorella</name>
    <name type="common">mud carp</name>
    <dbReference type="NCBI Taxonomy" id="172907"/>
    <lineage>
        <taxon>Eukaryota</taxon>
        <taxon>Metazoa</taxon>
        <taxon>Chordata</taxon>
        <taxon>Craniata</taxon>
        <taxon>Vertebrata</taxon>
        <taxon>Euteleostomi</taxon>
        <taxon>Actinopterygii</taxon>
        <taxon>Neopterygii</taxon>
        <taxon>Teleostei</taxon>
        <taxon>Ostariophysi</taxon>
        <taxon>Cypriniformes</taxon>
        <taxon>Cyprinidae</taxon>
        <taxon>Labeoninae</taxon>
        <taxon>Labeonini</taxon>
        <taxon>Cirrhinus</taxon>
    </lineage>
</organism>
<evidence type="ECO:0000313" key="3">
    <source>
        <dbReference type="Proteomes" id="UP001558613"/>
    </source>
</evidence>
<sequence length="94" mass="9890">MHTKTPFGPDGLRSLPHRPSASVHNGGTDASVLLYVERQAVAALLCVLACDFCSISLRTAGLHLQAFGLAPAAFARVGLNAAAECDTDSTRRVR</sequence>
<accession>A0ABR3NE78</accession>
<dbReference type="EMBL" id="JAYMGO010000004">
    <property type="protein sequence ID" value="KAL1275239.1"/>
    <property type="molecule type" value="Genomic_DNA"/>
</dbReference>
<gene>
    <name evidence="2" type="ORF">QQF64_034862</name>
</gene>